<evidence type="ECO:0000313" key="2">
    <source>
        <dbReference type="EMBL" id="PEG30787.1"/>
    </source>
</evidence>
<feature type="transmembrane region" description="Helical" evidence="1">
    <location>
        <begin position="68"/>
        <end position="86"/>
    </location>
</feature>
<keyword evidence="1" id="KW-1133">Transmembrane helix</keyword>
<keyword evidence="1" id="KW-0812">Transmembrane</keyword>
<gene>
    <name evidence="2" type="primary">spoIIIAF</name>
    <name evidence="2" type="ORF">CQ394_03445</name>
</gene>
<dbReference type="OrthoDB" id="2375554at2"/>
<dbReference type="Pfam" id="PF09581">
    <property type="entry name" value="Spore_III_AF"/>
    <property type="match status" value="1"/>
</dbReference>
<keyword evidence="1" id="KW-0472">Membrane</keyword>
<keyword evidence="3" id="KW-1185">Reference proteome</keyword>
<reference evidence="2 3" key="1">
    <citation type="submission" date="2017-10" db="EMBL/GenBank/DDBJ databases">
        <title>Effective Description of Clostridium neonatale sp. nov. linked to necrotizing enterocolitis in neonates and a clarification of species assignable to the genus Clostridium (Prazmowski 1880) emend. Lawson and Rainey 2016.</title>
        <authorList>
            <person name="Bernard K."/>
            <person name="Burdz T."/>
            <person name="Wiebe D."/>
            <person name="Balcewich B."/>
            <person name="Alfa M."/>
            <person name="Bernier A.-M."/>
        </authorList>
    </citation>
    <scope>NUCLEOTIDE SEQUENCE [LARGE SCALE GENOMIC DNA]</scope>
    <source>
        <strain evidence="2 3">LCDC99A005</strain>
    </source>
</reference>
<evidence type="ECO:0000313" key="3">
    <source>
        <dbReference type="Proteomes" id="UP000220840"/>
    </source>
</evidence>
<dbReference type="AlphaFoldDB" id="A0A2A7MGY6"/>
<comment type="caution">
    <text evidence="2">The sequence shown here is derived from an EMBL/GenBank/DDBJ whole genome shotgun (WGS) entry which is preliminary data.</text>
</comment>
<name>A0A2A7MGY6_9CLOT</name>
<feature type="transmembrane region" description="Helical" evidence="1">
    <location>
        <begin position="38"/>
        <end position="56"/>
    </location>
</feature>
<evidence type="ECO:0000256" key="1">
    <source>
        <dbReference type="SAM" id="Phobius"/>
    </source>
</evidence>
<proteinExistence type="predicted"/>
<dbReference type="InterPro" id="IPR014245">
    <property type="entry name" value="Spore_III_AF"/>
</dbReference>
<organism evidence="2 3">
    <name type="scientific">Clostridium neonatale</name>
    <dbReference type="NCBI Taxonomy" id="137838"/>
    <lineage>
        <taxon>Bacteria</taxon>
        <taxon>Bacillati</taxon>
        <taxon>Bacillota</taxon>
        <taxon>Clostridia</taxon>
        <taxon>Eubacteriales</taxon>
        <taxon>Clostridiaceae</taxon>
        <taxon>Clostridium</taxon>
    </lineage>
</organism>
<dbReference type="Proteomes" id="UP000220840">
    <property type="component" value="Unassembled WGS sequence"/>
</dbReference>
<accession>A0A2A7MGY6</accession>
<dbReference type="EMBL" id="PDCJ01000001">
    <property type="protein sequence ID" value="PEG30787.1"/>
    <property type="molecule type" value="Genomic_DNA"/>
</dbReference>
<dbReference type="NCBIfam" id="TIGR02896">
    <property type="entry name" value="spore_III_AF"/>
    <property type="match status" value="1"/>
</dbReference>
<sequence>MCSYSKFNVFCSYCYYGILRKIYYWRIDKVTFIESLKGLVTTLTSMLVFIGAIEIIAPDNKMKKYIKFILGLILITVILNPILNFISNGEENILSTLSKYERSISNEEVYKEDINVFNNKKNDNEAIKNTFIENFNKNCDKLLKDKFKNMTFKSEVECDVDFNSMSYDIKKLKIGINDNKVKKIEIGIERDNKREDSDEYEEVVDFISDELEISKEKIEIYELEG</sequence>
<protein>
    <submittedName>
        <fullName evidence="2">Stage III sporulation protein AF</fullName>
    </submittedName>
</protein>
<dbReference type="STRING" id="137838.GCA_001458595_02149"/>